<sequence length="434" mass="49400">MAKNVTSFPLQLRGDSTGSTGDKMVPGTWKPWLSNERFCNPADWKFGILKRTNFSPSMVGNMFSKYWSQPQMKSDGQRETEDRKEATPTLADGGKNAESQNETDSTNKEQSAVTEEPHDQNKSDWGNEASENPEVLSDRELQDLKEAPIGQIRILWIGHASLLIQMEGRNILTDPIFSSKAGPKNKIGYSRYRKPAVTVEMLKDLEIDAVVISHNHYDHFDKQSVMDLNTAFPYIKWYVPMKLKSDLISLGCKNVYEATWWQSLEFDEGITFHFTPAKHWSGRNPTDWYTSLWGSWVIEGKTAKVYFAGDTGYQEEIFKAIRDKFGPITIAALPIGAYEPREMMKCQHINPEEAVKIHKILDVQKSIGIHWRTFQLSCEGIDQPVHDLEVAKTAHGVGKEDFITLEKSLITTIECKKQDDTQEERSEPELCTPD</sequence>
<dbReference type="OrthoDB" id="332863at2759"/>
<feature type="compositionally biased region" description="Basic and acidic residues" evidence="1">
    <location>
        <begin position="75"/>
        <end position="86"/>
    </location>
</feature>
<dbReference type="Gene3D" id="3.60.15.10">
    <property type="entry name" value="Ribonuclease Z/Hydroxyacylglutathione hydrolase-like"/>
    <property type="match status" value="1"/>
</dbReference>
<feature type="compositionally biased region" description="Polar residues" evidence="1">
    <location>
        <begin position="1"/>
        <end position="20"/>
    </location>
</feature>
<protein>
    <submittedName>
        <fullName evidence="3">N-acyl-phosphatidylethanolamine-hydrolyzing phospholipase D</fullName>
    </submittedName>
</protein>
<evidence type="ECO:0000313" key="4">
    <source>
        <dbReference type="Proteomes" id="UP001152320"/>
    </source>
</evidence>
<dbReference type="Proteomes" id="UP001152320">
    <property type="component" value="Chromosome 13"/>
</dbReference>
<dbReference type="InterPro" id="IPR036866">
    <property type="entry name" value="RibonucZ/Hydroxyglut_hydro"/>
</dbReference>
<dbReference type="AlphaFoldDB" id="A0A9Q1BR92"/>
<comment type="caution">
    <text evidence="3">The sequence shown here is derived from an EMBL/GenBank/DDBJ whole genome shotgun (WGS) entry which is preliminary data.</text>
</comment>
<evidence type="ECO:0000256" key="1">
    <source>
        <dbReference type="SAM" id="MobiDB-lite"/>
    </source>
</evidence>
<name>A0A9Q1BR92_HOLLE</name>
<dbReference type="PANTHER" id="PTHR15032">
    <property type="entry name" value="N-ACYL-PHOSPHATIDYLETHANOLAMINE-HYDROLYZING PHOSPHOLIPASE D"/>
    <property type="match status" value="1"/>
</dbReference>
<dbReference type="InterPro" id="IPR001279">
    <property type="entry name" value="Metallo-B-lactamas"/>
</dbReference>
<evidence type="ECO:0000259" key="2">
    <source>
        <dbReference type="Pfam" id="PF12706"/>
    </source>
</evidence>
<gene>
    <name evidence="3" type="ORF">HOLleu_28064</name>
</gene>
<dbReference type="SUPFAM" id="SSF56281">
    <property type="entry name" value="Metallo-hydrolase/oxidoreductase"/>
    <property type="match status" value="1"/>
</dbReference>
<organism evidence="3 4">
    <name type="scientific">Holothuria leucospilota</name>
    <name type="common">Black long sea cucumber</name>
    <name type="synonym">Mertensiothuria leucospilota</name>
    <dbReference type="NCBI Taxonomy" id="206669"/>
    <lineage>
        <taxon>Eukaryota</taxon>
        <taxon>Metazoa</taxon>
        <taxon>Echinodermata</taxon>
        <taxon>Eleutherozoa</taxon>
        <taxon>Echinozoa</taxon>
        <taxon>Holothuroidea</taxon>
        <taxon>Aspidochirotacea</taxon>
        <taxon>Aspidochirotida</taxon>
        <taxon>Holothuriidae</taxon>
        <taxon>Holothuria</taxon>
    </lineage>
</organism>
<dbReference type="PANTHER" id="PTHR15032:SF4">
    <property type="entry name" value="N-ACYL-PHOSPHATIDYLETHANOLAMINE-HYDROLYZING PHOSPHOLIPASE D"/>
    <property type="match status" value="1"/>
</dbReference>
<dbReference type="EMBL" id="JAIZAY010000013">
    <property type="protein sequence ID" value="KAJ8031357.1"/>
    <property type="molecule type" value="Genomic_DNA"/>
</dbReference>
<dbReference type="GO" id="GO:0005737">
    <property type="term" value="C:cytoplasm"/>
    <property type="evidence" value="ECO:0007669"/>
    <property type="project" value="TreeGrafter"/>
</dbReference>
<keyword evidence="4" id="KW-1185">Reference proteome</keyword>
<feature type="region of interest" description="Disordered" evidence="1">
    <location>
        <begin position="1"/>
        <end position="25"/>
    </location>
</feature>
<feature type="compositionally biased region" description="Polar residues" evidence="1">
    <location>
        <begin position="97"/>
        <end position="113"/>
    </location>
</feature>
<feature type="domain" description="Metallo-beta-lactamase" evidence="2">
    <location>
        <begin position="169"/>
        <end position="371"/>
    </location>
</feature>
<reference evidence="3" key="1">
    <citation type="submission" date="2021-10" db="EMBL/GenBank/DDBJ databases">
        <title>Tropical sea cucumber genome reveals ecological adaptation and Cuvierian tubules defense mechanism.</title>
        <authorList>
            <person name="Chen T."/>
        </authorList>
    </citation>
    <scope>NUCLEOTIDE SEQUENCE</scope>
    <source>
        <strain evidence="3">Nanhai2018</strain>
        <tissue evidence="3">Muscle</tissue>
    </source>
</reference>
<feature type="region of interest" description="Disordered" evidence="1">
    <location>
        <begin position="69"/>
        <end position="133"/>
    </location>
</feature>
<dbReference type="Pfam" id="PF12706">
    <property type="entry name" value="Lactamase_B_2"/>
    <property type="match status" value="1"/>
</dbReference>
<accession>A0A9Q1BR92</accession>
<proteinExistence type="predicted"/>
<evidence type="ECO:0000313" key="3">
    <source>
        <dbReference type="EMBL" id="KAJ8031357.1"/>
    </source>
</evidence>